<proteinExistence type="predicted"/>
<dbReference type="InterPro" id="IPR000182">
    <property type="entry name" value="GNAT_dom"/>
</dbReference>
<keyword evidence="1" id="KW-0808">Transferase</keyword>
<name>A0ABQ4B3F7_9ACTN</name>
<evidence type="ECO:0000256" key="1">
    <source>
        <dbReference type="ARBA" id="ARBA00022679"/>
    </source>
</evidence>
<evidence type="ECO:0000259" key="3">
    <source>
        <dbReference type="PROSITE" id="PS51186"/>
    </source>
</evidence>
<dbReference type="InterPro" id="IPR016181">
    <property type="entry name" value="Acyl_CoA_acyltransferase"/>
</dbReference>
<dbReference type="SUPFAM" id="SSF55729">
    <property type="entry name" value="Acyl-CoA N-acyltransferases (Nat)"/>
    <property type="match status" value="1"/>
</dbReference>
<protein>
    <submittedName>
        <fullName evidence="4">N-acetyltransferase</fullName>
    </submittedName>
</protein>
<evidence type="ECO:0000313" key="5">
    <source>
        <dbReference type="Proteomes" id="UP000624709"/>
    </source>
</evidence>
<dbReference type="RefSeq" id="WP_203824255.1">
    <property type="nucleotide sequence ID" value="NZ_BAAATY010000008.1"/>
</dbReference>
<dbReference type="Proteomes" id="UP000624709">
    <property type="component" value="Unassembled WGS sequence"/>
</dbReference>
<comment type="caution">
    <text evidence="4">The sequence shown here is derived from an EMBL/GenBank/DDBJ whole genome shotgun (WGS) entry which is preliminary data.</text>
</comment>
<dbReference type="Pfam" id="PF13508">
    <property type="entry name" value="Acetyltransf_7"/>
    <property type="match status" value="1"/>
</dbReference>
<dbReference type="PROSITE" id="PS51186">
    <property type="entry name" value="GNAT"/>
    <property type="match status" value="1"/>
</dbReference>
<organism evidence="4 5">
    <name type="scientific">Actinoplanes palleronii</name>
    <dbReference type="NCBI Taxonomy" id="113570"/>
    <lineage>
        <taxon>Bacteria</taxon>
        <taxon>Bacillati</taxon>
        <taxon>Actinomycetota</taxon>
        <taxon>Actinomycetes</taxon>
        <taxon>Micromonosporales</taxon>
        <taxon>Micromonosporaceae</taxon>
        <taxon>Actinoplanes</taxon>
    </lineage>
</organism>
<gene>
    <name evidence="4" type="ORF">Apa02nite_013070</name>
</gene>
<dbReference type="EMBL" id="BOMS01000017">
    <property type="protein sequence ID" value="GIE65199.1"/>
    <property type="molecule type" value="Genomic_DNA"/>
</dbReference>
<keyword evidence="2" id="KW-0012">Acyltransferase</keyword>
<dbReference type="PANTHER" id="PTHR43877:SF2">
    <property type="entry name" value="AMINOALKYLPHOSPHONATE N-ACETYLTRANSFERASE-RELATED"/>
    <property type="match status" value="1"/>
</dbReference>
<sequence>MTWTIDERGWTDPAGAALRLAQRAELDERYGCDDHEPGGAPSASDIDLFLVAFDDNVAFDENVASGDGVGADDNVASGDRVALDKAESGVAVGCGALRRLGEHSAEVKRMYVAPGSRGSGVAAAILRALEAAAVRRGWTTLRLETGTAQPDAIRFYQREGYREIPLYGVYAGSEISRCFEKSL</sequence>
<keyword evidence="5" id="KW-1185">Reference proteome</keyword>
<dbReference type="CDD" id="cd04301">
    <property type="entry name" value="NAT_SF"/>
    <property type="match status" value="1"/>
</dbReference>
<evidence type="ECO:0000256" key="2">
    <source>
        <dbReference type="ARBA" id="ARBA00023315"/>
    </source>
</evidence>
<reference evidence="4 5" key="1">
    <citation type="submission" date="2021-01" db="EMBL/GenBank/DDBJ databases">
        <title>Whole genome shotgun sequence of Actinoplanes palleronii NBRC 14916.</title>
        <authorList>
            <person name="Komaki H."/>
            <person name="Tamura T."/>
        </authorList>
    </citation>
    <scope>NUCLEOTIDE SEQUENCE [LARGE SCALE GENOMIC DNA]</scope>
    <source>
        <strain evidence="4 5">NBRC 14916</strain>
    </source>
</reference>
<evidence type="ECO:0000313" key="4">
    <source>
        <dbReference type="EMBL" id="GIE65199.1"/>
    </source>
</evidence>
<dbReference type="PANTHER" id="PTHR43877">
    <property type="entry name" value="AMINOALKYLPHOSPHONATE N-ACETYLTRANSFERASE-RELATED-RELATED"/>
    <property type="match status" value="1"/>
</dbReference>
<accession>A0ABQ4B3F7</accession>
<feature type="domain" description="N-acetyltransferase" evidence="3">
    <location>
        <begin position="16"/>
        <end position="183"/>
    </location>
</feature>
<dbReference type="Gene3D" id="3.40.630.30">
    <property type="match status" value="1"/>
</dbReference>
<dbReference type="InterPro" id="IPR050832">
    <property type="entry name" value="Bact_Acetyltransf"/>
</dbReference>